<dbReference type="InterPro" id="IPR001753">
    <property type="entry name" value="Enoyl-CoA_hydra/iso"/>
</dbReference>
<keyword evidence="2" id="KW-1185">Reference proteome</keyword>
<reference evidence="1" key="1">
    <citation type="submission" date="2021-01" db="EMBL/GenBank/DDBJ databases">
        <title>Tabrizicola alba sp. nov. a motile alkaliphilic bacterium isolated from a soda lake.</title>
        <authorList>
            <person name="Szuroczki S."/>
            <person name="Abbaszade G."/>
            <person name="Schumann P."/>
            <person name="Toth E."/>
        </authorList>
    </citation>
    <scope>NUCLEOTIDE SEQUENCE</scope>
    <source>
        <strain evidence="1">DMG-N-6</strain>
    </source>
</reference>
<sequence>MSDPRIHLEKDGAIARILFDNPGAHNALTSGMWQDLATAARDVTADPSIRAVIFRGVGGKAFVSGTDISGFAKFTSGNDGLEYERRGDACMRALDAIPVTTIAVVEGWAVGGGLNIAAACDFRIATPGARFGCPIGRTLGNCLSPLSIARVGGTMGAAIARRMVLLGEIIEAEELKASGFLLDIVAKEALDARIEALCQRAVENAPLTTRSFKEVLRRMTLETLPEADDLMAEVYGSDDFRLGVQTFLSRTKVLPEWSGR</sequence>
<dbReference type="AlphaFoldDB" id="A0A8K0VCJ2"/>
<dbReference type="CDD" id="cd06558">
    <property type="entry name" value="crotonase-like"/>
    <property type="match status" value="1"/>
</dbReference>
<dbReference type="NCBIfam" id="NF004796">
    <property type="entry name" value="PRK06144.1"/>
    <property type="match status" value="1"/>
</dbReference>
<dbReference type="InterPro" id="IPR029045">
    <property type="entry name" value="ClpP/crotonase-like_dom_sf"/>
</dbReference>
<comment type="caution">
    <text evidence="1">The sequence shown here is derived from an EMBL/GenBank/DDBJ whole genome shotgun (WGS) entry which is preliminary data.</text>
</comment>
<proteinExistence type="predicted"/>
<dbReference type="GO" id="GO:0006635">
    <property type="term" value="P:fatty acid beta-oxidation"/>
    <property type="evidence" value="ECO:0007669"/>
    <property type="project" value="TreeGrafter"/>
</dbReference>
<organism evidence="1 2">
    <name type="scientific">Szabonella alba</name>
    <dbReference type="NCBI Taxonomy" id="2804194"/>
    <lineage>
        <taxon>Bacteria</taxon>
        <taxon>Pseudomonadati</taxon>
        <taxon>Pseudomonadota</taxon>
        <taxon>Alphaproteobacteria</taxon>
        <taxon>Rhodobacterales</taxon>
        <taxon>Paracoccaceae</taxon>
        <taxon>Szabonella</taxon>
    </lineage>
</organism>
<dbReference type="RefSeq" id="WP_202689507.1">
    <property type="nucleotide sequence ID" value="NZ_JAESVN010000006.1"/>
</dbReference>
<evidence type="ECO:0000313" key="2">
    <source>
        <dbReference type="Proteomes" id="UP000648908"/>
    </source>
</evidence>
<dbReference type="EMBL" id="JAESVN010000006">
    <property type="protein sequence ID" value="MBL4918531.1"/>
    <property type="molecule type" value="Genomic_DNA"/>
</dbReference>
<accession>A0A8K0VCJ2</accession>
<dbReference type="Gene3D" id="3.90.226.10">
    <property type="entry name" value="2-enoyl-CoA Hydratase, Chain A, domain 1"/>
    <property type="match status" value="1"/>
</dbReference>
<dbReference type="GO" id="GO:0003824">
    <property type="term" value="F:catalytic activity"/>
    <property type="evidence" value="ECO:0007669"/>
    <property type="project" value="UniProtKB-ARBA"/>
</dbReference>
<name>A0A8K0VCJ2_9RHOB</name>
<dbReference type="PANTHER" id="PTHR11941:SF54">
    <property type="entry name" value="ENOYL-COA HYDRATASE, MITOCHONDRIAL"/>
    <property type="match status" value="1"/>
</dbReference>
<dbReference type="Proteomes" id="UP000648908">
    <property type="component" value="Unassembled WGS sequence"/>
</dbReference>
<dbReference type="PANTHER" id="PTHR11941">
    <property type="entry name" value="ENOYL-COA HYDRATASE-RELATED"/>
    <property type="match status" value="1"/>
</dbReference>
<protein>
    <submittedName>
        <fullName evidence="1">Enoyl-CoA hydratase/isomerase family protein</fullName>
    </submittedName>
</protein>
<dbReference type="SUPFAM" id="SSF52096">
    <property type="entry name" value="ClpP/crotonase"/>
    <property type="match status" value="1"/>
</dbReference>
<evidence type="ECO:0000313" key="1">
    <source>
        <dbReference type="EMBL" id="MBL4918531.1"/>
    </source>
</evidence>
<dbReference type="Pfam" id="PF00378">
    <property type="entry name" value="ECH_1"/>
    <property type="match status" value="1"/>
</dbReference>
<gene>
    <name evidence="1" type="ORF">JL811_15000</name>
</gene>